<feature type="non-terminal residue" evidence="1">
    <location>
        <position position="192"/>
    </location>
</feature>
<dbReference type="EMBL" id="UINC01206492">
    <property type="protein sequence ID" value="SVE28144.1"/>
    <property type="molecule type" value="Genomic_DNA"/>
</dbReference>
<evidence type="ECO:0000313" key="1">
    <source>
        <dbReference type="EMBL" id="SVE28144.1"/>
    </source>
</evidence>
<name>A0A383C7G9_9ZZZZ</name>
<accession>A0A383C7G9</accession>
<dbReference type="AlphaFoldDB" id="A0A383C7G9"/>
<protein>
    <submittedName>
        <fullName evidence="1">Uncharacterized protein</fullName>
    </submittedName>
</protein>
<proteinExistence type="predicted"/>
<gene>
    <name evidence="1" type="ORF">METZ01_LOCUS480998</name>
</gene>
<sequence length="192" mass="21183">VSCDFYLVLDHVIGVPESIRAVLGEQISVNQRIAVSAGDLLGQHHSGYKIDVSIVDLTLEEVDGFVRKDSYYNGQEGEVFKLFERDALEYFDEPLRSSLTDKSLRTLEPRGGFFVYDVDGTAQGTWFQQGSGGFSGWGDPEVRNNQSAYSGKGKLSLKPDNLEPFKLRVGMGDGFQDDVIAHIWGVTGEEPA</sequence>
<feature type="non-terminal residue" evidence="1">
    <location>
        <position position="1"/>
    </location>
</feature>
<organism evidence="1">
    <name type="scientific">marine metagenome</name>
    <dbReference type="NCBI Taxonomy" id="408172"/>
    <lineage>
        <taxon>unclassified sequences</taxon>
        <taxon>metagenomes</taxon>
        <taxon>ecological metagenomes</taxon>
    </lineage>
</organism>
<reference evidence="1" key="1">
    <citation type="submission" date="2018-05" db="EMBL/GenBank/DDBJ databases">
        <authorList>
            <person name="Lanie J.A."/>
            <person name="Ng W.-L."/>
            <person name="Kazmierczak K.M."/>
            <person name="Andrzejewski T.M."/>
            <person name="Davidsen T.M."/>
            <person name="Wayne K.J."/>
            <person name="Tettelin H."/>
            <person name="Glass J.I."/>
            <person name="Rusch D."/>
            <person name="Podicherti R."/>
            <person name="Tsui H.-C.T."/>
            <person name="Winkler M.E."/>
        </authorList>
    </citation>
    <scope>NUCLEOTIDE SEQUENCE</scope>
</reference>